<dbReference type="PROSITE" id="PS00198">
    <property type="entry name" value="4FE4S_FER_1"/>
    <property type="match status" value="1"/>
</dbReference>
<evidence type="ECO:0000259" key="1">
    <source>
        <dbReference type="PROSITE" id="PS51379"/>
    </source>
</evidence>
<evidence type="ECO:0000313" key="2">
    <source>
        <dbReference type="EMBL" id="GAG99788.1"/>
    </source>
</evidence>
<accession>X1CUL2</accession>
<dbReference type="InterPro" id="IPR017900">
    <property type="entry name" value="4Fe4S_Fe_S_CS"/>
</dbReference>
<sequence>GDKEDVGIRFKFKEIAKCQGCLKCEKACPESAIQSIKYEA</sequence>
<dbReference type="PROSITE" id="PS51379">
    <property type="entry name" value="4FE4S_FER_2"/>
    <property type="match status" value="1"/>
</dbReference>
<dbReference type="AlphaFoldDB" id="X1CUL2"/>
<dbReference type="InterPro" id="IPR017896">
    <property type="entry name" value="4Fe4S_Fe-S-bd"/>
</dbReference>
<dbReference type="Pfam" id="PF00037">
    <property type="entry name" value="Fer4"/>
    <property type="match status" value="1"/>
</dbReference>
<reference evidence="2" key="1">
    <citation type="journal article" date="2014" name="Front. Microbiol.">
        <title>High frequency of phylogenetically diverse reductive dehalogenase-homologous genes in deep subseafloor sedimentary metagenomes.</title>
        <authorList>
            <person name="Kawai M."/>
            <person name="Futagami T."/>
            <person name="Toyoda A."/>
            <person name="Takaki Y."/>
            <person name="Nishi S."/>
            <person name="Hori S."/>
            <person name="Arai W."/>
            <person name="Tsubouchi T."/>
            <person name="Morono Y."/>
            <person name="Uchiyama I."/>
            <person name="Ito T."/>
            <person name="Fujiyama A."/>
            <person name="Inagaki F."/>
            <person name="Takami H."/>
        </authorList>
    </citation>
    <scope>NUCLEOTIDE SEQUENCE</scope>
    <source>
        <strain evidence="2">Expedition CK06-06</strain>
    </source>
</reference>
<name>X1CUL2_9ZZZZ</name>
<organism evidence="2">
    <name type="scientific">marine sediment metagenome</name>
    <dbReference type="NCBI Taxonomy" id="412755"/>
    <lineage>
        <taxon>unclassified sequences</taxon>
        <taxon>metagenomes</taxon>
        <taxon>ecological metagenomes</taxon>
    </lineage>
</organism>
<gene>
    <name evidence="2" type="ORF">S01H4_45519</name>
</gene>
<protein>
    <recommendedName>
        <fullName evidence="1">4Fe-4S ferredoxin-type domain-containing protein</fullName>
    </recommendedName>
</protein>
<dbReference type="Gene3D" id="3.30.70.20">
    <property type="match status" value="1"/>
</dbReference>
<comment type="caution">
    <text evidence="2">The sequence shown here is derived from an EMBL/GenBank/DDBJ whole genome shotgun (WGS) entry which is preliminary data.</text>
</comment>
<dbReference type="EMBL" id="BART01025347">
    <property type="protein sequence ID" value="GAG99788.1"/>
    <property type="molecule type" value="Genomic_DNA"/>
</dbReference>
<feature type="non-terminal residue" evidence="2">
    <location>
        <position position="1"/>
    </location>
</feature>
<proteinExistence type="predicted"/>
<dbReference type="SUPFAM" id="SSF54862">
    <property type="entry name" value="4Fe-4S ferredoxins"/>
    <property type="match status" value="1"/>
</dbReference>
<feature type="domain" description="4Fe-4S ferredoxin-type" evidence="1">
    <location>
        <begin position="8"/>
        <end position="38"/>
    </location>
</feature>